<keyword evidence="4" id="KW-0997">Cell inner membrane</keyword>
<comment type="similarity">
    <text evidence="2">Belongs to the GSP F family.</text>
</comment>
<dbReference type="Pfam" id="PF00482">
    <property type="entry name" value="T2SSF"/>
    <property type="match status" value="2"/>
</dbReference>
<evidence type="ECO:0000259" key="9">
    <source>
        <dbReference type="Pfam" id="PF00482"/>
    </source>
</evidence>
<protein>
    <recommendedName>
        <fullName evidence="9">Type II secretion system protein GspF domain-containing protein</fullName>
    </recommendedName>
</protein>
<feature type="transmembrane region" description="Helical" evidence="8">
    <location>
        <begin position="224"/>
        <end position="243"/>
    </location>
</feature>
<evidence type="ECO:0000313" key="10">
    <source>
        <dbReference type="EMBL" id="OGD97657.1"/>
    </source>
</evidence>
<evidence type="ECO:0000256" key="6">
    <source>
        <dbReference type="ARBA" id="ARBA00022989"/>
    </source>
</evidence>
<evidence type="ECO:0000256" key="1">
    <source>
        <dbReference type="ARBA" id="ARBA00004429"/>
    </source>
</evidence>
<dbReference type="PANTHER" id="PTHR30012:SF7">
    <property type="entry name" value="PROTEIN TRANSPORT PROTEIN HOFC HOMOLOG"/>
    <property type="match status" value="1"/>
</dbReference>
<evidence type="ECO:0000256" key="8">
    <source>
        <dbReference type="SAM" id="Phobius"/>
    </source>
</evidence>
<keyword evidence="7 8" id="KW-0472">Membrane</keyword>
<dbReference type="Gene3D" id="1.20.81.30">
    <property type="entry name" value="Type II secretion system (T2SS), domain F"/>
    <property type="match status" value="2"/>
</dbReference>
<dbReference type="FunFam" id="1.20.81.30:FF:000001">
    <property type="entry name" value="Type II secretion system protein F"/>
    <property type="match status" value="1"/>
</dbReference>
<reference evidence="10 11" key="1">
    <citation type="journal article" date="2016" name="Nat. Commun.">
        <title>Thousands of microbial genomes shed light on interconnected biogeochemical processes in an aquifer system.</title>
        <authorList>
            <person name="Anantharaman K."/>
            <person name="Brown C.T."/>
            <person name="Hug L.A."/>
            <person name="Sharon I."/>
            <person name="Castelle C.J."/>
            <person name="Probst A.J."/>
            <person name="Thomas B.C."/>
            <person name="Singh A."/>
            <person name="Wilkins M.J."/>
            <person name="Karaoz U."/>
            <person name="Brodie E.L."/>
            <person name="Williams K.H."/>
            <person name="Hubbard S.S."/>
            <person name="Banfield J.F."/>
        </authorList>
    </citation>
    <scope>NUCLEOTIDE SEQUENCE [LARGE SCALE GENOMIC DNA]</scope>
</reference>
<dbReference type="GO" id="GO:0015628">
    <property type="term" value="P:protein secretion by the type II secretion system"/>
    <property type="evidence" value="ECO:0007669"/>
    <property type="project" value="TreeGrafter"/>
</dbReference>
<dbReference type="InterPro" id="IPR018076">
    <property type="entry name" value="T2SS_GspF_dom"/>
</dbReference>
<proteinExistence type="inferred from homology"/>
<keyword evidence="3" id="KW-1003">Cell membrane</keyword>
<dbReference type="STRING" id="1797725.A3A49_01945"/>
<dbReference type="InterPro" id="IPR042094">
    <property type="entry name" value="T2SS_GspF_sf"/>
</dbReference>
<gene>
    <name evidence="10" type="ORF">A3A49_01945</name>
</gene>
<evidence type="ECO:0000313" key="11">
    <source>
        <dbReference type="Proteomes" id="UP000176740"/>
    </source>
</evidence>
<feature type="transmembrane region" description="Helical" evidence="8">
    <location>
        <begin position="171"/>
        <end position="193"/>
    </location>
</feature>
<feature type="transmembrane region" description="Helical" evidence="8">
    <location>
        <begin position="377"/>
        <end position="398"/>
    </location>
</feature>
<feature type="domain" description="Type II secretion system protein GspF" evidence="9">
    <location>
        <begin position="274"/>
        <end position="396"/>
    </location>
</feature>
<evidence type="ECO:0000256" key="2">
    <source>
        <dbReference type="ARBA" id="ARBA00005745"/>
    </source>
</evidence>
<dbReference type="GO" id="GO:0005886">
    <property type="term" value="C:plasma membrane"/>
    <property type="evidence" value="ECO:0007669"/>
    <property type="project" value="UniProtKB-SubCell"/>
</dbReference>
<dbReference type="PANTHER" id="PTHR30012">
    <property type="entry name" value="GENERAL SECRETION PATHWAY PROTEIN"/>
    <property type="match status" value="1"/>
</dbReference>
<evidence type="ECO:0000256" key="7">
    <source>
        <dbReference type="ARBA" id="ARBA00023136"/>
    </source>
</evidence>
<comment type="caution">
    <text evidence="10">The sequence shown here is derived from an EMBL/GenBank/DDBJ whole genome shotgun (WGS) entry which is preliminary data.</text>
</comment>
<organism evidence="10 11">
    <name type="scientific">Candidatus Curtissbacteria bacterium RIFCSPLOWO2_01_FULL_38_11b</name>
    <dbReference type="NCBI Taxonomy" id="1797725"/>
    <lineage>
        <taxon>Bacteria</taxon>
        <taxon>Candidatus Curtissiibacteriota</taxon>
    </lineage>
</organism>
<name>A0A1F5H0U9_9BACT</name>
<dbReference type="InterPro" id="IPR003004">
    <property type="entry name" value="GspF/PilC"/>
</dbReference>
<evidence type="ECO:0000256" key="3">
    <source>
        <dbReference type="ARBA" id="ARBA00022475"/>
    </source>
</evidence>
<keyword evidence="5 8" id="KW-0812">Transmembrane</keyword>
<sequence length="404" mass="44108">MPLYHYVAKDQSGKNITGDVEAKDEISVAESLREDGLITLEVKQKDKQQGFAGSVLPKVGGSVSTNEIVAFTRQLSTMLSAGLPLTDAIAILKNQTKSPNFSKILTTVENDLEGGMSLSSALSRHHRAFDIVYIKLIEAGETGGVLDKVLLKLAQSLEKDREFKSKTRGAFIYPIIVIGVMAAVVTLMMIFVIPKLTTLYAEIGTELPLPTRVLISLSDFMTSFWWLLIILFVLCVWGFKIYAKTPAGADMVSKLVLTIPIWGKIRKTLVLAEFTRTLGLLIGSGIPIIVALKVVRDILTSTAYKKGIDEAIKRVETGSPLYQPIAANGAFPSIMSQMMRVGEETGKMDEILGRLSLFFEGESENMIRNLTTALEPVILVILGVGVGVLVLSIILPIYNLTAQF</sequence>
<accession>A0A1F5H0U9</accession>
<dbReference type="PRINTS" id="PR00812">
    <property type="entry name" value="BCTERIALGSPF"/>
</dbReference>
<evidence type="ECO:0000256" key="5">
    <source>
        <dbReference type="ARBA" id="ARBA00022692"/>
    </source>
</evidence>
<evidence type="ECO:0000256" key="4">
    <source>
        <dbReference type="ARBA" id="ARBA00022519"/>
    </source>
</evidence>
<comment type="subcellular location">
    <subcellularLocation>
        <location evidence="1">Cell inner membrane</location>
        <topology evidence="1">Multi-pass membrane protein</topology>
    </subcellularLocation>
</comment>
<dbReference type="EMBL" id="MFBO01000026">
    <property type="protein sequence ID" value="OGD97657.1"/>
    <property type="molecule type" value="Genomic_DNA"/>
</dbReference>
<dbReference type="AlphaFoldDB" id="A0A1F5H0U9"/>
<dbReference type="Proteomes" id="UP000176740">
    <property type="component" value="Unassembled WGS sequence"/>
</dbReference>
<keyword evidence="6 8" id="KW-1133">Transmembrane helix</keyword>
<feature type="domain" description="Type II secretion system protein GspF" evidence="9">
    <location>
        <begin position="71"/>
        <end position="194"/>
    </location>
</feature>